<gene>
    <name evidence="6" type="ORF">JX265_003180</name>
</gene>
<evidence type="ECO:0000259" key="5">
    <source>
        <dbReference type="PROSITE" id="PS51891"/>
    </source>
</evidence>
<dbReference type="Gene3D" id="3.90.1590.10">
    <property type="entry name" value="glutathione-dependent formaldehyde- activating enzyme (gfa)"/>
    <property type="match status" value="1"/>
</dbReference>
<dbReference type="InterPro" id="IPR011057">
    <property type="entry name" value="Mss4-like_sf"/>
</dbReference>
<dbReference type="Pfam" id="PF04828">
    <property type="entry name" value="GFA"/>
    <property type="match status" value="1"/>
</dbReference>
<evidence type="ECO:0000256" key="4">
    <source>
        <dbReference type="ARBA" id="ARBA00023239"/>
    </source>
</evidence>
<dbReference type="GO" id="GO:0016846">
    <property type="term" value="F:carbon-sulfur lyase activity"/>
    <property type="evidence" value="ECO:0007669"/>
    <property type="project" value="InterPro"/>
</dbReference>
<evidence type="ECO:0000313" key="7">
    <source>
        <dbReference type="Proteomes" id="UP000829685"/>
    </source>
</evidence>
<keyword evidence="4" id="KW-0456">Lyase</keyword>
<dbReference type="PROSITE" id="PS51891">
    <property type="entry name" value="CENP_V_GFA"/>
    <property type="match status" value="1"/>
</dbReference>
<dbReference type="GO" id="GO:0046872">
    <property type="term" value="F:metal ion binding"/>
    <property type="evidence" value="ECO:0007669"/>
    <property type="project" value="UniProtKB-KW"/>
</dbReference>
<comment type="similarity">
    <text evidence="1">Belongs to the Gfa family.</text>
</comment>
<proteinExistence type="inferred from homology"/>
<protein>
    <recommendedName>
        <fullName evidence="5">CENP-V/GFA domain-containing protein</fullName>
    </recommendedName>
</protein>
<evidence type="ECO:0000256" key="1">
    <source>
        <dbReference type="ARBA" id="ARBA00005495"/>
    </source>
</evidence>
<evidence type="ECO:0000256" key="2">
    <source>
        <dbReference type="ARBA" id="ARBA00022723"/>
    </source>
</evidence>
<organism evidence="6 7">
    <name type="scientific">Neoarthrinium moseri</name>
    <dbReference type="NCBI Taxonomy" id="1658444"/>
    <lineage>
        <taxon>Eukaryota</taxon>
        <taxon>Fungi</taxon>
        <taxon>Dikarya</taxon>
        <taxon>Ascomycota</taxon>
        <taxon>Pezizomycotina</taxon>
        <taxon>Sordariomycetes</taxon>
        <taxon>Xylariomycetidae</taxon>
        <taxon>Amphisphaeriales</taxon>
        <taxon>Apiosporaceae</taxon>
        <taxon>Neoarthrinium</taxon>
    </lineage>
</organism>
<dbReference type="PANTHER" id="PTHR33337">
    <property type="entry name" value="GFA DOMAIN-CONTAINING PROTEIN"/>
    <property type="match status" value="1"/>
</dbReference>
<dbReference type="InterPro" id="IPR006913">
    <property type="entry name" value="CENP-V/GFA"/>
</dbReference>
<dbReference type="SUPFAM" id="SSF51316">
    <property type="entry name" value="Mss4-like"/>
    <property type="match status" value="1"/>
</dbReference>
<evidence type="ECO:0000256" key="3">
    <source>
        <dbReference type="ARBA" id="ARBA00022833"/>
    </source>
</evidence>
<dbReference type="EMBL" id="JAFIMR010000005">
    <property type="protein sequence ID" value="KAI1879003.1"/>
    <property type="molecule type" value="Genomic_DNA"/>
</dbReference>
<feature type="domain" description="CENP-V/GFA" evidence="5">
    <location>
        <begin position="13"/>
        <end position="128"/>
    </location>
</feature>
<dbReference type="Proteomes" id="UP000829685">
    <property type="component" value="Unassembled WGS sequence"/>
</dbReference>
<sequence>MPTEADFAKPRFITGGCLCGSLRYRIDFHDSHDFLGASGTCQCTQDRKATGSLWLQYHKVTPPSKFTFTSPTTSLKHYNASPGAARGFCGECGSFLCWKPVEDTGRVTISVGTVDSLYLFGEGADGKEVPEGGFGFALANGGGDHEWCGNEIKGVTEGLSILGHERGKRWDGDPE</sequence>
<reference evidence="6" key="1">
    <citation type="submission" date="2021-03" db="EMBL/GenBank/DDBJ databases">
        <title>Revisited historic fungal species revealed as producer of novel bioactive compounds through whole genome sequencing and comparative genomics.</title>
        <authorList>
            <person name="Vignolle G.A."/>
            <person name="Hochenegger N."/>
            <person name="Mach R.L."/>
            <person name="Mach-Aigner A.R."/>
            <person name="Javad Rahimi M."/>
            <person name="Salim K.A."/>
            <person name="Chan C.M."/>
            <person name="Lim L.B.L."/>
            <person name="Cai F."/>
            <person name="Druzhinina I.S."/>
            <person name="U'Ren J.M."/>
            <person name="Derntl C."/>
        </authorList>
    </citation>
    <scope>NUCLEOTIDE SEQUENCE</scope>
    <source>
        <strain evidence="6">TUCIM 5799</strain>
    </source>
</reference>
<evidence type="ECO:0000313" key="6">
    <source>
        <dbReference type="EMBL" id="KAI1879003.1"/>
    </source>
</evidence>
<keyword evidence="7" id="KW-1185">Reference proteome</keyword>
<dbReference type="AlphaFoldDB" id="A0A9P9WTE9"/>
<keyword evidence="3" id="KW-0862">Zinc</keyword>
<keyword evidence="2" id="KW-0479">Metal-binding</keyword>
<name>A0A9P9WTE9_9PEZI</name>
<comment type="caution">
    <text evidence="6">The sequence shown here is derived from an EMBL/GenBank/DDBJ whole genome shotgun (WGS) entry which is preliminary data.</text>
</comment>
<accession>A0A9P9WTE9</accession>
<dbReference type="PANTHER" id="PTHR33337:SF40">
    <property type="entry name" value="CENP-V_GFA DOMAIN-CONTAINING PROTEIN-RELATED"/>
    <property type="match status" value="1"/>
</dbReference>